<dbReference type="EnsemblPlants" id="AET3Gv20782100.10">
    <property type="protein sequence ID" value="AET3Gv20782100.10"/>
    <property type="gene ID" value="AET3Gv20782100"/>
</dbReference>
<evidence type="ECO:0000313" key="1">
    <source>
        <dbReference type="EnsemblPlants" id="AET3Gv20782100.10"/>
    </source>
</evidence>
<organism evidence="1 2">
    <name type="scientific">Aegilops tauschii subsp. strangulata</name>
    <name type="common">Goatgrass</name>
    <dbReference type="NCBI Taxonomy" id="200361"/>
    <lineage>
        <taxon>Eukaryota</taxon>
        <taxon>Viridiplantae</taxon>
        <taxon>Streptophyta</taxon>
        <taxon>Embryophyta</taxon>
        <taxon>Tracheophyta</taxon>
        <taxon>Spermatophyta</taxon>
        <taxon>Magnoliopsida</taxon>
        <taxon>Liliopsida</taxon>
        <taxon>Poales</taxon>
        <taxon>Poaceae</taxon>
        <taxon>BOP clade</taxon>
        <taxon>Pooideae</taxon>
        <taxon>Triticodae</taxon>
        <taxon>Triticeae</taxon>
        <taxon>Triticinae</taxon>
        <taxon>Aegilops</taxon>
    </lineage>
</organism>
<reference evidence="1" key="4">
    <citation type="submission" date="2019-03" db="UniProtKB">
        <authorList>
            <consortium name="EnsemblPlants"/>
        </authorList>
    </citation>
    <scope>IDENTIFICATION</scope>
</reference>
<dbReference type="Proteomes" id="UP000015105">
    <property type="component" value="Chromosome 3D"/>
</dbReference>
<accession>A0A453FU35</accession>
<protein>
    <submittedName>
        <fullName evidence="1">Uncharacterized protein</fullName>
    </submittedName>
</protein>
<reference evidence="2" key="1">
    <citation type="journal article" date="2014" name="Science">
        <title>Ancient hybridizations among the ancestral genomes of bread wheat.</title>
        <authorList>
            <consortium name="International Wheat Genome Sequencing Consortium,"/>
            <person name="Marcussen T."/>
            <person name="Sandve S.R."/>
            <person name="Heier L."/>
            <person name="Spannagl M."/>
            <person name="Pfeifer M."/>
            <person name="Jakobsen K.S."/>
            <person name="Wulff B.B."/>
            <person name="Steuernagel B."/>
            <person name="Mayer K.F."/>
            <person name="Olsen O.A."/>
        </authorList>
    </citation>
    <scope>NUCLEOTIDE SEQUENCE [LARGE SCALE GENOMIC DNA]</scope>
    <source>
        <strain evidence="2">cv. AL8/78</strain>
    </source>
</reference>
<dbReference type="Gramene" id="AET3Gv20782100.10">
    <property type="protein sequence ID" value="AET3Gv20782100.10"/>
    <property type="gene ID" value="AET3Gv20782100"/>
</dbReference>
<reference evidence="1" key="3">
    <citation type="journal article" date="2017" name="Nature">
        <title>Genome sequence of the progenitor of the wheat D genome Aegilops tauschii.</title>
        <authorList>
            <person name="Luo M.C."/>
            <person name="Gu Y.Q."/>
            <person name="Puiu D."/>
            <person name="Wang H."/>
            <person name="Twardziok S.O."/>
            <person name="Deal K.R."/>
            <person name="Huo N."/>
            <person name="Zhu T."/>
            <person name="Wang L."/>
            <person name="Wang Y."/>
            <person name="McGuire P.E."/>
            <person name="Liu S."/>
            <person name="Long H."/>
            <person name="Ramasamy R.K."/>
            <person name="Rodriguez J.C."/>
            <person name="Van S.L."/>
            <person name="Yuan L."/>
            <person name="Wang Z."/>
            <person name="Xia Z."/>
            <person name="Xiao L."/>
            <person name="Anderson O.D."/>
            <person name="Ouyang S."/>
            <person name="Liang Y."/>
            <person name="Zimin A.V."/>
            <person name="Pertea G."/>
            <person name="Qi P."/>
            <person name="Bennetzen J.L."/>
            <person name="Dai X."/>
            <person name="Dawson M.W."/>
            <person name="Muller H.G."/>
            <person name="Kugler K."/>
            <person name="Rivarola-Duarte L."/>
            <person name="Spannagl M."/>
            <person name="Mayer K.F.X."/>
            <person name="Lu F.H."/>
            <person name="Bevan M.W."/>
            <person name="Leroy P."/>
            <person name="Li P."/>
            <person name="You F.M."/>
            <person name="Sun Q."/>
            <person name="Liu Z."/>
            <person name="Lyons E."/>
            <person name="Wicker T."/>
            <person name="Salzberg S.L."/>
            <person name="Devos K.M."/>
            <person name="Dvorak J."/>
        </authorList>
    </citation>
    <scope>NUCLEOTIDE SEQUENCE [LARGE SCALE GENOMIC DNA]</scope>
    <source>
        <strain evidence="1">cv. AL8/78</strain>
    </source>
</reference>
<sequence>FIHLEFMMPHAQTTRGPAKVGAHSTSLGHTAQAQLRMPAHAHGRAVRSQRERRTAAAAGGGRAGVVPAAVHGQVRQLQPVLPGARGRAAGGAGHHGVLPGGVAVQVRQPALHAM</sequence>
<keyword evidence="2" id="KW-1185">Reference proteome</keyword>
<reference evidence="1" key="5">
    <citation type="journal article" date="2021" name="G3 (Bethesda)">
        <title>Aegilops tauschii genome assembly Aet v5.0 features greater sequence contiguity and improved annotation.</title>
        <authorList>
            <person name="Wang L."/>
            <person name="Zhu T."/>
            <person name="Rodriguez J.C."/>
            <person name="Deal K.R."/>
            <person name="Dubcovsky J."/>
            <person name="McGuire P.E."/>
            <person name="Lux T."/>
            <person name="Spannagl M."/>
            <person name="Mayer K.F.X."/>
            <person name="Baldrich P."/>
            <person name="Meyers B.C."/>
            <person name="Huo N."/>
            <person name="Gu Y.Q."/>
            <person name="Zhou H."/>
            <person name="Devos K.M."/>
            <person name="Bennetzen J.L."/>
            <person name="Unver T."/>
            <person name="Budak H."/>
            <person name="Gulick P.J."/>
            <person name="Galiba G."/>
            <person name="Kalapos B."/>
            <person name="Nelson D.R."/>
            <person name="Li P."/>
            <person name="You F.M."/>
            <person name="Luo M.C."/>
            <person name="Dvorak J."/>
        </authorList>
    </citation>
    <scope>NUCLEOTIDE SEQUENCE [LARGE SCALE GENOMIC DNA]</scope>
    <source>
        <strain evidence="1">cv. AL8/78</strain>
    </source>
</reference>
<dbReference type="AlphaFoldDB" id="A0A453FU35"/>
<evidence type="ECO:0000313" key="2">
    <source>
        <dbReference type="Proteomes" id="UP000015105"/>
    </source>
</evidence>
<reference evidence="2" key="2">
    <citation type="journal article" date="2017" name="Nat. Plants">
        <title>The Aegilops tauschii genome reveals multiple impacts of transposons.</title>
        <authorList>
            <person name="Zhao G."/>
            <person name="Zou C."/>
            <person name="Li K."/>
            <person name="Wang K."/>
            <person name="Li T."/>
            <person name="Gao L."/>
            <person name="Zhang X."/>
            <person name="Wang H."/>
            <person name="Yang Z."/>
            <person name="Liu X."/>
            <person name="Jiang W."/>
            <person name="Mao L."/>
            <person name="Kong X."/>
            <person name="Jiao Y."/>
            <person name="Jia J."/>
        </authorList>
    </citation>
    <scope>NUCLEOTIDE SEQUENCE [LARGE SCALE GENOMIC DNA]</scope>
    <source>
        <strain evidence="2">cv. AL8/78</strain>
    </source>
</reference>
<name>A0A453FU35_AEGTS</name>
<proteinExistence type="predicted"/>